<dbReference type="AlphaFoldDB" id="A0A2S5BEM1"/>
<name>A0A2S5BEM1_9BASI</name>
<comment type="caution">
    <text evidence="2">The sequence shown here is derived from an EMBL/GenBank/DDBJ whole genome shotgun (WGS) entry which is preliminary data.</text>
</comment>
<evidence type="ECO:0000256" key="1">
    <source>
        <dbReference type="SAM" id="Phobius"/>
    </source>
</evidence>
<gene>
    <name evidence="2" type="ORF">BMF94_1825</name>
</gene>
<evidence type="ECO:0000313" key="3">
    <source>
        <dbReference type="Proteomes" id="UP000237144"/>
    </source>
</evidence>
<dbReference type="Proteomes" id="UP000237144">
    <property type="component" value="Unassembled WGS sequence"/>
</dbReference>
<feature type="transmembrane region" description="Helical" evidence="1">
    <location>
        <begin position="52"/>
        <end position="75"/>
    </location>
</feature>
<keyword evidence="3" id="KW-1185">Reference proteome</keyword>
<feature type="transmembrane region" description="Helical" evidence="1">
    <location>
        <begin position="20"/>
        <end position="40"/>
    </location>
</feature>
<keyword evidence="1" id="KW-0472">Membrane</keyword>
<accession>A0A2S5BEM1</accession>
<evidence type="ECO:0000313" key="2">
    <source>
        <dbReference type="EMBL" id="POY75193.1"/>
    </source>
</evidence>
<feature type="transmembrane region" description="Helical" evidence="1">
    <location>
        <begin position="107"/>
        <end position="131"/>
    </location>
</feature>
<protein>
    <submittedName>
        <fullName evidence="2">Uncharacterized protein</fullName>
    </submittedName>
</protein>
<proteinExistence type="predicted"/>
<dbReference type="EMBL" id="PJQD01000019">
    <property type="protein sequence ID" value="POY75193.1"/>
    <property type="molecule type" value="Genomic_DNA"/>
</dbReference>
<keyword evidence="1" id="KW-1133">Transmembrane helix</keyword>
<keyword evidence="1" id="KW-0812">Transmembrane</keyword>
<dbReference type="OrthoDB" id="2529124at2759"/>
<organism evidence="2 3">
    <name type="scientific">Rhodotorula taiwanensis</name>
    <dbReference type="NCBI Taxonomy" id="741276"/>
    <lineage>
        <taxon>Eukaryota</taxon>
        <taxon>Fungi</taxon>
        <taxon>Dikarya</taxon>
        <taxon>Basidiomycota</taxon>
        <taxon>Pucciniomycotina</taxon>
        <taxon>Microbotryomycetes</taxon>
        <taxon>Sporidiobolales</taxon>
        <taxon>Sporidiobolaceae</taxon>
        <taxon>Rhodotorula</taxon>
    </lineage>
</organism>
<sequence length="138" mass="15613">MFRNKHTQEMGLPGGLLHVLPWRTAICGVLLAISTFWGWAVSQNLLPGYMKVPALVGGAFCSVSAISCLVAHFFLAKGETHWDKDKHLNATNRDSHRHPLTKWPHALVFWTTIIALLTEGSYIYMVACVLFDDKEQYW</sequence>
<reference evidence="2 3" key="1">
    <citation type="journal article" date="2018" name="Front. Microbiol.">
        <title>Prospects for Fungal Bioremediation of Acidic Radioactive Waste Sites: Characterization and Genome Sequence of Rhodotorula taiwanensis MD1149.</title>
        <authorList>
            <person name="Tkavc R."/>
            <person name="Matrosova V.Y."/>
            <person name="Grichenko O.E."/>
            <person name="Gostincar C."/>
            <person name="Volpe R.P."/>
            <person name="Klimenkova P."/>
            <person name="Gaidamakova E.K."/>
            <person name="Zhou C.E."/>
            <person name="Stewart B.J."/>
            <person name="Lyman M.G."/>
            <person name="Malfatti S.A."/>
            <person name="Rubinfeld B."/>
            <person name="Courtot M."/>
            <person name="Singh J."/>
            <person name="Dalgard C.L."/>
            <person name="Hamilton T."/>
            <person name="Frey K.G."/>
            <person name="Gunde-Cimerman N."/>
            <person name="Dugan L."/>
            <person name="Daly M.J."/>
        </authorList>
    </citation>
    <scope>NUCLEOTIDE SEQUENCE [LARGE SCALE GENOMIC DNA]</scope>
    <source>
        <strain evidence="2 3">MD1149</strain>
    </source>
</reference>